<accession>X0YAI1</accession>
<dbReference type="InterPro" id="IPR000983">
    <property type="entry name" value="Bac_GSPG_pilin"/>
</dbReference>
<dbReference type="Gene3D" id="3.30.700.10">
    <property type="entry name" value="Glycoprotein, Type 4 Pilin"/>
    <property type="match status" value="1"/>
</dbReference>
<dbReference type="InterPro" id="IPR045584">
    <property type="entry name" value="Pilin-like"/>
</dbReference>
<dbReference type="InterPro" id="IPR012902">
    <property type="entry name" value="N_methyl_site"/>
</dbReference>
<comment type="caution">
    <text evidence="4">The sequence shown here is derived from an EMBL/GenBank/DDBJ whole genome shotgun (WGS) entry which is preliminary data.</text>
</comment>
<dbReference type="Pfam" id="PF07963">
    <property type="entry name" value="N_methyl"/>
    <property type="match status" value="1"/>
</dbReference>
<name>X0YAI1_9ZZZZ</name>
<keyword evidence="1" id="KW-0488">Methylation</keyword>
<keyword evidence="3" id="KW-1133">Transmembrane helix</keyword>
<evidence type="ECO:0000256" key="2">
    <source>
        <dbReference type="SAM" id="MobiDB-lite"/>
    </source>
</evidence>
<protein>
    <recommendedName>
        <fullName evidence="5">Type II secretion system protein GspG C-terminal domain-containing protein</fullName>
    </recommendedName>
</protein>
<evidence type="ECO:0008006" key="5">
    <source>
        <dbReference type="Google" id="ProtNLM"/>
    </source>
</evidence>
<dbReference type="AlphaFoldDB" id="X0YAI1"/>
<dbReference type="EMBL" id="BARS01056784">
    <property type="protein sequence ID" value="GAG45738.1"/>
    <property type="molecule type" value="Genomic_DNA"/>
</dbReference>
<evidence type="ECO:0000256" key="1">
    <source>
        <dbReference type="ARBA" id="ARBA00022481"/>
    </source>
</evidence>
<keyword evidence="3" id="KW-0812">Transmembrane</keyword>
<dbReference type="NCBIfam" id="TIGR02532">
    <property type="entry name" value="IV_pilin_GFxxxE"/>
    <property type="match status" value="1"/>
</dbReference>
<dbReference type="GO" id="GO:0015627">
    <property type="term" value="C:type II protein secretion system complex"/>
    <property type="evidence" value="ECO:0007669"/>
    <property type="project" value="InterPro"/>
</dbReference>
<dbReference type="PRINTS" id="PR00813">
    <property type="entry name" value="BCTERIALGSPG"/>
</dbReference>
<proteinExistence type="predicted"/>
<organism evidence="4">
    <name type="scientific">marine sediment metagenome</name>
    <dbReference type="NCBI Taxonomy" id="412755"/>
    <lineage>
        <taxon>unclassified sequences</taxon>
        <taxon>metagenomes</taxon>
        <taxon>ecological metagenomes</taxon>
    </lineage>
</organism>
<feature type="region of interest" description="Disordered" evidence="2">
    <location>
        <begin position="1"/>
        <end position="21"/>
    </location>
</feature>
<evidence type="ECO:0000256" key="3">
    <source>
        <dbReference type="SAM" id="Phobius"/>
    </source>
</evidence>
<evidence type="ECO:0000313" key="4">
    <source>
        <dbReference type="EMBL" id="GAG45738.1"/>
    </source>
</evidence>
<feature type="non-terminal residue" evidence="4">
    <location>
        <position position="141"/>
    </location>
</feature>
<sequence length="141" mass="15457">MTAVRRPSTSSPRPGGSPTRPAAGRAFTLIELLVVVAIVTLLVSILLPALGHAREHGKRVRCTSNLRQIAVAWQMYLDDGTNWVFPAYIDNIQWFYGGKVEIYAVPGGGILNPRPLNRYLSLDPYGNRAAQVFHCPSDRGA</sequence>
<keyword evidence="3" id="KW-0472">Membrane</keyword>
<gene>
    <name evidence="4" type="ORF">S01H1_83505</name>
</gene>
<reference evidence="4" key="1">
    <citation type="journal article" date="2014" name="Front. Microbiol.">
        <title>High frequency of phylogenetically diverse reductive dehalogenase-homologous genes in deep subseafloor sedimentary metagenomes.</title>
        <authorList>
            <person name="Kawai M."/>
            <person name="Futagami T."/>
            <person name="Toyoda A."/>
            <person name="Takaki Y."/>
            <person name="Nishi S."/>
            <person name="Hori S."/>
            <person name="Arai W."/>
            <person name="Tsubouchi T."/>
            <person name="Morono Y."/>
            <person name="Uchiyama I."/>
            <person name="Ito T."/>
            <person name="Fujiyama A."/>
            <person name="Inagaki F."/>
            <person name="Takami H."/>
        </authorList>
    </citation>
    <scope>NUCLEOTIDE SEQUENCE</scope>
    <source>
        <strain evidence="4">Expedition CK06-06</strain>
    </source>
</reference>
<feature type="transmembrane region" description="Helical" evidence="3">
    <location>
        <begin position="26"/>
        <end position="51"/>
    </location>
</feature>
<dbReference type="PANTHER" id="PTHR30093:SF2">
    <property type="entry name" value="TYPE II SECRETION SYSTEM PROTEIN H"/>
    <property type="match status" value="1"/>
</dbReference>
<dbReference type="SUPFAM" id="SSF54523">
    <property type="entry name" value="Pili subunits"/>
    <property type="match status" value="1"/>
</dbReference>
<dbReference type="GO" id="GO:0015628">
    <property type="term" value="P:protein secretion by the type II secretion system"/>
    <property type="evidence" value="ECO:0007669"/>
    <property type="project" value="InterPro"/>
</dbReference>
<dbReference type="PANTHER" id="PTHR30093">
    <property type="entry name" value="GENERAL SECRETION PATHWAY PROTEIN G"/>
    <property type="match status" value="1"/>
</dbReference>